<proteinExistence type="inferred from homology"/>
<sequence length="137" mass="15908">MLADYLKHYAQDQVDWQTPDLIIPVPLHWMRRWQRGFNQAEILAQYVADELAIPMATKIVQRTHKTPPQKGLSRIERQKNLRKTFAINSKYLSNIKDKHVVLMDDVVTTTATVRELSELLIRAGAKDVQVWALARTM</sequence>
<keyword evidence="4" id="KW-1185">Reference proteome</keyword>
<evidence type="ECO:0000259" key="2">
    <source>
        <dbReference type="Pfam" id="PF00156"/>
    </source>
</evidence>
<evidence type="ECO:0000256" key="1">
    <source>
        <dbReference type="ARBA" id="ARBA00008007"/>
    </source>
</evidence>
<protein>
    <recommendedName>
        <fullName evidence="2">Phosphoribosyltransferase domain-containing protein</fullName>
    </recommendedName>
</protein>
<dbReference type="CDD" id="cd06223">
    <property type="entry name" value="PRTases_typeI"/>
    <property type="match status" value="1"/>
</dbReference>
<comment type="caution">
    <text evidence="3">The sequence shown here is derived from an EMBL/GenBank/DDBJ whole genome shotgun (WGS) entry which is preliminary data.</text>
</comment>
<dbReference type="Pfam" id="PF00156">
    <property type="entry name" value="Pribosyltran"/>
    <property type="match status" value="1"/>
</dbReference>
<dbReference type="PANTHER" id="PTHR47505:SF1">
    <property type="entry name" value="DNA UTILIZATION PROTEIN YHGH"/>
    <property type="match status" value="1"/>
</dbReference>
<dbReference type="InterPro" id="IPR051910">
    <property type="entry name" value="ComF/GntX_DNA_util-trans"/>
</dbReference>
<reference evidence="4" key="1">
    <citation type="journal article" date="2019" name="Int. J. Syst. Evol. Microbiol.">
        <title>The Global Catalogue of Microorganisms (GCM) 10K type strain sequencing project: providing services to taxonomists for standard genome sequencing and annotation.</title>
        <authorList>
            <consortium name="The Broad Institute Genomics Platform"/>
            <consortium name="The Broad Institute Genome Sequencing Center for Infectious Disease"/>
            <person name="Wu L."/>
            <person name="Ma J."/>
        </authorList>
    </citation>
    <scope>NUCLEOTIDE SEQUENCE [LARGE SCALE GENOMIC DNA]</scope>
    <source>
        <strain evidence="4">KCTC 32239</strain>
    </source>
</reference>
<gene>
    <name evidence="3" type="ORF">GCM10011613_35240</name>
</gene>
<dbReference type="SUPFAM" id="SSF53271">
    <property type="entry name" value="PRTase-like"/>
    <property type="match status" value="1"/>
</dbReference>
<dbReference type="PANTHER" id="PTHR47505">
    <property type="entry name" value="DNA UTILIZATION PROTEIN YHGH"/>
    <property type="match status" value="1"/>
</dbReference>
<dbReference type="Proteomes" id="UP000619761">
    <property type="component" value="Unassembled WGS sequence"/>
</dbReference>
<name>A0ABQ3BA03_9GAMM</name>
<evidence type="ECO:0000313" key="4">
    <source>
        <dbReference type="Proteomes" id="UP000619761"/>
    </source>
</evidence>
<organism evidence="3 4">
    <name type="scientific">Cellvibrio zantedeschiae</name>
    <dbReference type="NCBI Taxonomy" id="1237077"/>
    <lineage>
        <taxon>Bacteria</taxon>
        <taxon>Pseudomonadati</taxon>
        <taxon>Pseudomonadota</taxon>
        <taxon>Gammaproteobacteria</taxon>
        <taxon>Cellvibrionales</taxon>
        <taxon>Cellvibrionaceae</taxon>
        <taxon>Cellvibrio</taxon>
    </lineage>
</organism>
<dbReference type="EMBL" id="BMYZ01000004">
    <property type="protein sequence ID" value="GGY86998.1"/>
    <property type="molecule type" value="Genomic_DNA"/>
</dbReference>
<dbReference type="InterPro" id="IPR000836">
    <property type="entry name" value="PRTase_dom"/>
</dbReference>
<feature type="domain" description="Phosphoribosyltransferase" evidence="2">
    <location>
        <begin position="41"/>
        <end position="134"/>
    </location>
</feature>
<evidence type="ECO:0000313" key="3">
    <source>
        <dbReference type="EMBL" id="GGY86998.1"/>
    </source>
</evidence>
<dbReference type="Gene3D" id="3.40.50.2020">
    <property type="match status" value="1"/>
</dbReference>
<comment type="similarity">
    <text evidence="1">Belongs to the ComF/GntX family.</text>
</comment>
<accession>A0ABQ3BA03</accession>
<dbReference type="InterPro" id="IPR029057">
    <property type="entry name" value="PRTase-like"/>
</dbReference>